<dbReference type="Gene3D" id="2.130.10.10">
    <property type="entry name" value="YVTN repeat-like/Quinoprotein amine dehydrogenase"/>
    <property type="match status" value="1"/>
</dbReference>
<dbReference type="InterPro" id="IPR036322">
    <property type="entry name" value="WD40_repeat_dom_sf"/>
</dbReference>
<dbReference type="OrthoDB" id="5328932at2"/>
<reference evidence="1 2" key="1">
    <citation type="submission" date="2017-09" db="EMBL/GenBank/DDBJ databases">
        <title>Reassesment of A. cryaerophilus.</title>
        <authorList>
            <person name="Perez-Cataluna A."/>
            <person name="Collado L."/>
            <person name="Salgado O."/>
            <person name="Lefinanco V."/>
            <person name="Figueras M.J."/>
        </authorList>
    </citation>
    <scope>NUCLEOTIDE SEQUENCE [LARGE SCALE GENOMIC DNA]</scope>
    <source>
        <strain evidence="1 2">LMG 9871</strain>
    </source>
</reference>
<evidence type="ECO:0000313" key="2">
    <source>
        <dbReference type="Proteomes" id="UP000238649"/>
    </source>
</evidence>
<dbReference type="SUPFAM" id="SSF50978">
    <property type="entry name" value="WD40 repeat-like"/>
    <property type="match status" value="1"/>
</dbReference>
<comment type="caution">
    <text evidence="1">The sequence shown here is derived from an EMBL/GenBank/DDBJ whole genome shotgun (WGS) entry which is preliminary data.</text>
</comment>
<dbReference type="EMBL" id="NXGH01000024">
    <property type="protein sequence ID" value="PRM88811.1"/>
    <property type="molecule type" value="Genomic_DNA"/>
</dbReference>
<evidence type="ECO:0008006" key="3">
    <source>
        <dbReference type="Google" id="ProtNLM"/>
    </source>
</evidence>
<organism evidence="1 2">
    <name type="scientific">Aliarcobacter cryaerophilus</name>
    <dbReference type="NCBI Taxonomy" id="28198"/>
    <lineage>
        <taxon>Bacteria</taxon>
        <taxon>Pseudomonadati</taxon>
        <taxon>Campylobacterota</taxon>
        <taxon>Epsilonproteobacteria</taxon>
        <taxon>Campylobacterales</taxon>
        <taxon>Arcobacteraceae</taxon>
        <taxon>Aliarcobacter</taxon>
    </lineage>
</organism>
<dbReference type="RefSeq" id="WP_105912232.1">
    <property type="nucleotide sequence ID" value="NZ_NXGH01000024.1"/>
</dbReference>
<gene>
    <name evidence="1" type="ORF">CJ671_08235</name>
</gene>
<evidence type="ECO:0000313" key="1">
    <source>
        <dbReference type="EMBL" id="PRM88811.1"/>
    </source>
</evidence>
<sequence length="327" mass="36774">MKSILLSIVAIALFTACSGKKYYEPEETSSNIELNKKSMSSSIKSMNRVGATLKDNEVITKQGISSFKLPEGFEFLNFTDDGKVIATNYVDKILIGEKERTVKDIVVAASRKDEKLALIYSNNSMELIDINTDKTLFKEYLPLSLANDTRISNPLFMGNLILFPSLNGKVIILSSATNEVVRNISVETDSEFKNIISLEIEKKSESLIVANPNKIVSISARDVISKDYDIRDMIVKDGYIYIATVDGNIIKLTPNLEEVAKRKYKYAKFHALAYGSSLYAVESQGFLINISDDFKTDTIYEFSFDNEKRLIAIDNKIYFNSDYITLP</sequence>
<name>A0A2S9SQF0_9BACT</name>
<dbReference type="AlphaFoldDB" id="A0A2S9SQF0"/>
<dbReference type="Proteomes" id="UP000238649">
    <property type="component" value="Unassembled WGS sequence"/>
</dbReference>
<proteinExistence type="predicted"/>
<accession>A0A2S9SQF0</accession>
<dbReference type="PROSITE" id="PS51257">
    <property type="entry name" value="PROKAR_LIPOPROTEIN"/>
    <property type="match status" value="1"/>
</dbReference>
<dbReference type="InterPro" id="IPR015943">
    <property type="entry name" value="WD40/YVTN_repeat-like_dom_sf"/>
</dbReference>
<protein>
    <recommendedName>
        <fullName evidence="3">Plasminogen-binding protein PgbB</fullName>
    </recommendedName>
</protein>